<evidence type="ECO:0000313" key="2">
    <source>
        <dbReference type="EMBL" id="MFC6958064.1"/>
    </source>
</evidence>
<dbReference type="Gene3D" id="3.40.50.300">
    <property type="entry name" value="P-loop containing nucleotide triphosphate hydrolases"/>
    <property type="match status" value="1"/>
</dbReference>
<evidence type="ECO:0000313" key="3">
    <source>
        <dbReference type="Proteomes" id="UP001596470"/>
    </source>
</evidence>
<feature type="domain" description="DUF7779" evidence="1">
    <location>
        <begin position="272"/>
        <end position="358"/>
    </location>
</feature>
<evidence type="ECO:0000259" key="1">
    <source>
        <dbReference type="Pfam" id="PF25000"/>
    </source>
</evidence>
<name>A0ABW2DAS9_9ACTN</name>
<dbReference type="InterPro" id="IPR011990">
    <property type="entry name" value="TPR-like_helical_dom_sf"/>
</dbReference>
<dbReference type="SUPFAM" id="SSF52540">
    <property type="entry name" value="P-loop containing nucleoside triphosphate hydrolases"/>
    <property type="match status" value="1"/>
</dbReference>
<dbReference type="RefSeq" id="WP_382346201.1">
    <property type="nucleotide sequence ID" value="NZ_JBHMBP010000001.1"/>
</dbReference>
<dbReference type="Pfam" id="PF25000">
    <property type="entry name" value="DUF7779"/>
    <property type="match status" value="1"/>
</dbReference>
<dbReference type="InterPro" id="IPR027417">
    <property type="entry name" value="P-loop_NTPase"/>
</dbReference>
<keyword evidence="3" id="KW-1185">Reference proteome</keyword>
<accession>A0ABW2DAS9</accession>
<organism evidence="2 3">
    <name type="scientific">Glycomyces mayteni</name>
    <dbReference type="NCBI Taxonomy" id="543887"/>
    <lineage>
        <taxon>Bacteria</taxon>
        <taxon>Bacillati</taxon>
        <taxon>Actinomycetota</taxon>
        <taxon>Actinomycetes</taxon>
        <taxon>Glycomycetales</taxon>
        <taxon>Glycomycetaceae</taxon>
        <taxon>Glycomyces</taxon>
    </lineage>
</organism>
<reference evidence="3" key="1">
    <citation type="journal article" date="2019" name="Int. J. Syst. Evol. Microbiol.">
        <title>The Global Catalogue of Microorganisms (GCM) 10K type strain sequencing project: providing services to taxonomists for standard genome sequencing and annotation.</title>
        <authorList>
            <consortium name="The Broad Institute Genomics Platform"/>
            <consortium name="The Broad Institute Genome Sequencing Center for Infectious Disease"/>
            <person name="Wu L."/>
            <person name="Ma J."/>
        </authorList>
    </citation>
    <scope>NUCLEOTIDE SEQUENCE [LARGE SCALE GENOMIC DNA]</scope>
    <source>
        <strain evidence="3">KACC 12634</strain>
    </source>
</reference>
<gene>
    <name evidence="2" type="ORF">ACFQS3_12725</name>
</gene>
<dbReference type="InterPro" id="IPR056681">
    <property type="entry name" value="DUF7779"/>
</dbReference>
<protein>
    <recommendedName>
        <fullName evidence="1">DUF7779 domain-containing protein</fullName>
    </recommendedName>
</protein>
<dbReference type="EMBL" id="JBHSYS010000003">
    <property type="protein sequence ID" value="MFC6958064.1"/>
    <property type="molecule type" value="Genomic_DNA"/>
</dbReference>
<sequence>MPENTAPRPGFTVNDPKVHNLIQGQEVHLHQPFQAHAFADGPLLVGRIPNAAPARIDRDVPVAEEGPTVLTGLTGTGKSEAAAAYARKVWNAGELDLLVWAAAADREGIAAAFAEAAAAVRGDGPGDAEDAAARFLNWLDRPNAPRWLVVLDGVTDPDHLAGLWPPETSRGRTILTTHVRSAALDGHRVRLGPFTPEESASYLERRLSARALDGAADLAAAFGHLPRALALAAAHLLDRPGATCRGYLEAVPETAAPATAAIHPVVKSAARDDLPRLASSVLELACSLDPDGIPLALFTSDRALRTFTDVASGPSGTPPTRADVEDALADLHRLSLIDIDGDAVRVHPLVQRAAGETLELRGREATIRIAAYAMHDLWPGEDDPGSALFIANVERLLANTQGSLFADERASTVLFDAVRRIGTVRPVADAVAYAERFAAACETHLGADHTDTLDALAWAGYWHGESDRPEVAIPIGERVLEARLRVLGADHASTFTVRSNIAHWRQRSGDAARAAADFASLADDAARVFGADAERTLKARTDHAAALRVAGEVDAAFAAYRAALPDLDRVLGPDHVDARRARTALADLLPDSGDALAEEG</sequence>
<comment type="caution">
    <text evidence="2">The sequence shown here is derived from an EMBL/GenBank/DDBJ whole genome shotgun (WGS) entry which is preliminary data.</text>
</comment>
<dbReference type="Gene3D" id="1.25.40.10">
    <property type="entry name" value="Tetratricopeptide repeat domain"/>
    <property type="match status" value="1"/>
</dbReference>
<dbReference type="Proteomes" id="UP001596470">
    <property type="component" value="Unassembled WGS sequence"/>
</dbReference>
<proteinExistence type="predicted"/>